<evidence type="ECO:0000313" key="2">
    <source>
        <dbReference type="Proteomes" id="UP000036700"/>
    </source>
</evidence>
<dbReference type="SUPFAM" id="SSF117856">
    <property type="entry name" value="AF0104/ALDC/Ptd012-like"/>
    <property type="match status" value="1"/>
</dbReference>
<name>A0A0G3EQU0_9BURK</name>
<dbReference type="OrthoDB" id="8717211at2"/>
<protein>
    <recommendedName>
        <fullName evidence="3">PPC domain-containing protein</fullName>
    </recommendedName>
</protein>
<proteinExistence type="predicted"/>
<organism evidence="1 2">
    <name type="scientific">Pandoraea thiooxydans</name>
    <dbReference type="NCBI Taxonomy" id="445709"/>
    <lineage>
        <taxon>Bacteria</taxon>
        <taxon>Pseudomonadati</taxon>
        <taxon>Pseudomonadota</taxon>
        <taxon>Betaproteobacteria</taxon>
        <taxon>Burkholderiales</taxon>
        <taxon>Burkholderiaceae</taxon>
        <taxon>Pandoraea</taxon>
    </lineage>
</organism>
<sequence length="155" mass="16463">MLEGRHELRVSVPSGANLGQALRQALARYAHGGGVGRLCAGTARGLRYHMMVHTGEPTRPFAYGAPVDVAEEVDLVSGALTIGRAPDGTPLLHCHAGFSDSAGELHGGHLILDHTWAGSEPVVARLCLFTEGGYVTREDLETHFNLLYPIRGVAS</sequence>
<evidence type="ECO:0000313" key="1">
    <source>
        <dbReference type="EMBL" id="AKJ67061.2"/>
    </source>
</evidence>
<dbReference type="KEGG" id="ptx:ABW99_01265"/>
<dbReference type="EMBL" id="CP011568">
    <property type="protein sequence ID" value="AKJ67061.2"/>
    <property type="molecule type" value="Genomic_DNA"/>
</dbReference>
<dbReference type="STRING" id="445709.ABW99_01265"/>
<gene>
    <name evidence="1" type="ORF">ABW99_01265</name>
</gene>
<accession>A0A0G3EQU0</accession>
<dbReference type="AlphaFoldDB" id="A0A0G3EQU0"/>
<evidence type="ECO:0008006" key="3">
    <source>
        <dbReference type="Google" id="ProtNLM"/>
    </source>
</evidence>
<dbReference type="Gene3D" id="3.30.1330.80">
    <property type="entry name" value="Hypothetical protein, similar to alpha- acetolactate decarboxylase, domain 2"/>
    <property type="match status" value="1"/>
</dbReference>
<reference evidence="2" key="1">
    <citation type="submission" date="2015-06" db="EMBL/GenBank/DDBJ databases">
        <authorList>
            <person name="Lim Y.L."/>
            <person name="Ee R."/>
            <person name="Yong D."/>
            <person name="How K.Y."/>
            <person name="Yin W.F."/>
            <person name="Chan K.G."/>
        </authorList>
    </citation>
    <scope>NUCLEOTIDE SEQUENCE [LARGE SCALE GENOMIC DNA]</scope>
    <source>
        <strain evidence="2">DSM 25325</strain>
    </source>
</reference>
<dbReference type="Proteomes" id="UP000036700">
    <property type="component" value="Chromosome"/>
</dbReference>
<keyword evidence="2" id="KW-1185">Reference proteome</keyword>